<dbReference type="Proteomes" id="UP000636800">
    <property type="component" value="Unassembled WGS sequence"/>
</dbReference>
<dbReference type="Proteomes" id="UP000639772">
    <property type="component" value="Unassembled WGS sequence"/>
</dbReference>
<organism evidence="2 5">
    <name type="scientific">Vanilla planifolia</name>
    <name type="common">Vanilla</name>
    <dbReference type="NCBI Taxonomy" id="51239"/>
    <lineage>
        <taxon>Eukaryota</taxon>
        <taxon>Viridiplantae</taxon>
        <taxon>Streptophyta</taxon>
        <taxon>Embryophyta</taxon>
        <taxon>Tracheophyta</taxon>
        <taxon>Spermatophyta</taxon>
        <taxon>Magnoliopsida</taxon>
        <taxon>Liliopsida</taxon>
        <taxon>Asparagales</taxon>
        <taxon>Orchidaceae</taxon>
        <taxon>Vanilloideae</taxon>
        <taxon>Vanilleae</taxon>
        <taxon>Vanilla</taxon>
    </lineage>
</organism>
<dbReference type="EMBL" id="JADCNL010000589">
    <property type="protein sequence ID" value="KAG0446327.1"/>
    <property type="molecule type" value="Genomic_DNA"/>
</dbReference>
<evidence type="ECO:0000256" key="1">
    <source>
        <dbReference type="SAM" id="Phobius"/>
    </source>
</evidence>
<name>A0A835P985_VANPL</name>
<comment type="caution">
    <text evidence="2">The sequence shown here is derived from an EMBL/GenBank/DDBJ whole genome shotgun (WGS) entry which is preliminary data.</text>
</comment>
<evidence type="ECO:0000313" key="4">
    <source>
        <dbReference type="Proteomes" id="UP000636800"/>
    </source>
</evidence>
<dbReference type="EMBL" id="JADCNM010000590">
    <property type="protein sequence ID" value="KAG0446322.1"/>
    <property type="molecule type" value="Genomic_DNA"/>
</dbReference>
<gene>
    <name evidence="3" type="ORF">HPP92_028886</name>
    <name evidence="2" type="ORF">HPP92_028896</name>
</gene>
<reference evidence="4 5" key="1">
    <citation type="journal article" date="2020" name="Nat. Food">
        <title>A phased Vanilla planifolia genome enables genetic improvement of flavour and production.</title>
        <authorList>
            <person name="Hasing T."/>
            <person name="Tang H."/>
            <person name="Brym M."/>
            <person name="Khazi F."/>
            <person name="Huang T."/>
            <person name="Chambers A.H."/>
        </authorList>
    </citation>
    <scope>NUCLEOTIDE SEQUENCE [LARGE SCALE GENOMIC DNA]</scope>
    <source>
        <tissue evidence="2">Leaf</tissue>
    </source>
</reference>
<keyword evidence="4" id="KW-1185">Reference proteome</keyword>
<evidence type="ECO:0000313" key="2">
    <source>
        <dbReference type="EMBL" id="KAG0446322.1"/>
    </source>
</evidence>
<protein>
    <submittedName>
        <fullName evidence="2">Uncharacterized protein</fullName>
    </submittedName>
</protein>
<accession>A0A835P985</accession>
<evidence type="ECO:0000313" key="3">
    <source>
        <dbReference type="EMBL" id="KAG0446327.1"/>
    </source>
</evidence>
<sequence>MPSSADAGGEPQLETPLHNAINCLILCVGNAGGPLLLESISSTEATERWFSAWLRPPVVVLFLTLSLSYLYRRQSDPPRSGPFT</sequence>
<proteinExistence type="predicted"/>
<keyword evidence="1" id="KW-1133">Transmembrane helix</keyword>
<dbReference type="OrthoDB" id="1865379at2759"/>
<feature type="transmembrane region" description="Helical" evidence="1">
    <location>
        <begin position="52"/>
        <end position="71"/>
    </location>
</feature>
<dbReference type="AlphaFoldDB" id="A0A835P985"/>
<evidence type="ECO:0000313" key="5">
    <source>
        <dbReference type="Proteomes" id="UP000639772"/>
    </source>
</evidence>
<keyword evidence="1" id="KW-0812">Transmembrane</keyword>
<keyword evidence="1" id="KW-0472">Membrane</keyword>